<dbReference type="Pfam" id="PF06629">
    <property type="entry name" value="MipA"/>
    <property type="match status" value="1"/>
</dbReference>
<name>A0A8J2U1W8_9GAMM</name>
<comment type="subcellular location">
    <subcellularLocation>
        <location evidence="1">Cell outer membrane</location>
    </subcellularLocation>
</comment>
<evidence type="ECO:0000256" key="3">
    <source>
        <dbReference type="ARBA" id="ARBA00022729"/>
    </source>
</evidence>
<comment type="caution">
    <text evidence="7">The sequence shown here is derived from an EMBL/GenBank/DDBJ whole genome shotgun (WGS) entry which is preliminary data.</text>
</comment>
<keyword evidence="8" id="KW-1185">Reference proteome</keyword>
<organism evidence="7 8">
    <name type="scientific">Neiella marina</name>
    <dbReference type="NCBI Taxonomy" id="508461"/>
    <lineage>
        <taxon>Bacteria</taxon>
        <taxon>Pseudomonadati</taxon>
        <taxon>Pseudomonadota</taxon>
        <taxon>Gammaproteobacteria</taxon>
        <taxon>Alteromonadales</taxon>
        <taxon>Echinimonadaceae</taxon>
        <taxon>Neiella</taxon>
    </lineage>
</organism>
<keyword evidence="3 6" id="KW-0732">Signal</keyword>
<dbReference type="EMBL" id="BMDX01000001">
    <property type="protein sequence ID" value="GGA64486.1"/>
    <property type="molecule type" value="Genomic_DNA"/>
</dbReference>
<evidence type="ECO:0000313" key="7">
    <source>
        <dbReference type="EMBL" id="GGA64486.1"/>
    </source>
</evidence>
<keyword evidence="5" id="KW-0998">Cell outer membrane</keyword>
<evidence type="ECO:0000256" key="6">
    <source>
        <dbReference type="SAM" id="SignalP"/>
    </source>
</evidence>
<evidence type="ECO:0000256" key="5">
    <source>
        <dbReference type="ARBA" id="ARBA00023237"/>
    </source>
</evidence>
<reference evidence="8" key="1">
    <citation type="journal article" date="2019" name="Int. J. Syst. Evol. Microbiol.">
        <title>The Global Catalogue of Microorganisms (GCM) 10K type strain sequencing project: providing services to taxonomists for standard genome sequencing and annotation.</title>
        <authorList>
            <consortium name="The Broad Institute Genomics Platform"/>
            <consortium name="The Broad Institute Genome Sequencing Center for Infectious Disease"/>
            <person name="Wu L."/>
            <person name="Ma J."/>
        </authorList>
    </citation>
    <scope>NUCLEOTIDE SEQUENCE [LARGE SCALE GENOMIC DNA]</scope>
    <source>
        <strain evidence="8">CGMCC 1.10130</strain>
    </source>
</reference>
<protein>
    <submittedName>
        <fullName evidence="7">MltA-interacting protein MipA</fullName>
    </submittedName>
</protein>
<comment type="similarity">
    <text evidence="2">Belongs to the MipA/OmpV family.</text>
</comment>
<sequence>MYKKILAAAIGAALIHTSASAASISASPDGVPTKGAQKSTLAVGLGVAAPSSAYRSYDDSTSAVPLVFFNSKNFYFEGFEAGYKVIENRSSRLSVILMAGGEEFDAGDSDIDGLDDRDRSFMAGVRYRYMAKWGIVDAKVAADISDESEGTTARVSYGYPFHVSDRFVVLPRGFVKWMSSDYADYYYGVSEDEGGLAAYAPGSSLKYGAELLATYEINKKWKVLGGGRVSMLDSDLEDSPMLDDDMESMVFAGVTYSFW</sequence>
<dbReference type="GO" id="GO:0009279">
    <property type="term" value="C:cell outer membrane"/>
    <property type="evidence" value="ECO:0007669"/>
    <property type="project" value="UniProtKB-SubCell"/>
</dbReference>
<accession>A0A8J2U1W8</accession>
<dbReference type="InterPro" id="IPR010583">
    <property type="entry name" value="MipA"/>
</dbReference>
<dbReference type="GO" id="GO:0009252">
    <property type="term" value="P:peptidoglycan biosynthetic process"/>
    <property type="evidence" value="ECO:0007669"/>
    <property type="project" value="TreeGrafter"/>
</dbReference>
<dbReference type="AlphaFoldDB" id="A0A8J2U1W8"/>
<evidence type="ECO:0000313" key="8">
    <source>
        <dbReference type="Proteomes" id="UP000619743"/>
    </source>
</evidence>
<dbReference type="OrthoDB" id="8562138at2"/>
<evidence type="ECO:0000256" key="4">
    <source>
        <dbReference type="ARBA" id="ARBA00023136"/>
    </source>
</evidence>
<dbReference type="PANTHER" id="PTHR38776">
    <property type="entry name" value="MLTA-INTERACTING PROTEIN-RELATED"/>
    <property type="match status" value="1"/>
</dbReference>
<evidence type="ECO:0000256" key="2">
    <source>
        <dbReference type="ARBA" id="ARBA00005722"/>
    </source>
</evidence>
<evidence type="ECO:0000256" key="1">
    <source>
        <dbReference type="ARBA" id="ARBA00004442"/>
    </source>
</evidence>
<proteinExistence type="inferred from homology"/>
<gene>
    <name evidence="7" type="ORF">GCM10011369_02310</name>
</gene>
<feature type="signal peptide" evidence="6">
    <location>
        <begin position="1"/>
        <end position="21"/>
    </location>
</feature>
<dbReference type="PANTHER" id="PTHR38776:SF1">
    <property type="entry name" value="MLTA-INTERACTING PROTEIN-RELATED"/>
    <property type="match status" value="1"/>
</dbReference>
<keyword evidence="4" id="KW-0472">Membrane</keyword>
<dbReference type="RefSeq" id="WP_087504234.1">
    <property type="nucleotide sequence ID" value="NZ_BMDX01000001.1"/>
</dbReference>
<feature type="chain" id="PRO_5035153265" evidence="6">
    <location>
        <begin position="22"/>
        <end position="259"/>
    </location>
</feature>
<dbReference type="Proteomes" id="UP000619743">
    <property type="component" value="Unassembled WGS sequence"/>
</dbReference>